<proteinExistence type="predicted"/>
<organism evidence="2 3">
    <name type="scientific">Symbiodinium natans</name>
    <dbReference type="NCBI Taxonomy" id="878477"/>
    <lineage>
        <taxon>Eukaryota</taxon>
        <taxon>Sar</taxon>
        <taxon>Alveolata</taxon>
        <taxon>Dinophyceae</taxon>
        <taxon>Suessiales</taxon>
        <taxon>Symbiodiniaceae</taxon>
        <taxon>Symbiodinium</taxon>
    </lineage>
</organism>
<feature type="compositionally biased region" description="Basic and acidic residues" evidence="1">
    <location>
        <begin position="7"/>
        <end position="18"/>
    </location>
</feature>
<sequence length="110" mass="13090">MGSWPFEEPRTCKQERKRMPLMPNNKNYDPEHTSMGFQRKIRLDLKQALIFDCKLNQEVDIWNSTREVLGICSLELLWRSYEFVRGSSSIGNRASSVVFCRQWLACWMRL</sequence>
<comment type="caution">
    <text evidence="2">The sequence shown here is derived from an EMBL/GenBank/DDBJ whole genome shotgun (WGS) entry which is preliminary data.</text>
</comment>
<evidence type="ECO:0000256" key="1">
    <source>
        <dbReference type="SAM" id="MobiDB-lite"/>
    </source>
</evidence>
<accession>A0A812J7V0</accession>
<evidence type="ECO:0000313" key="3">
    <source>
        <dbReference type="Proteomes" id="UP000604046"/>
    </source>
</evidence>
<gene>
    <name evidence="2" type="ORF">SNAT2548_LOCUS5771</name>
</gene>
<keyword evidence="3" id="KW-1185">Reference proteome</keyword>
<name>A0A812J7V0_9DINO</name>
<reference evidence="2" key="1">
    <citation type="submission" date="2021-02" db="EMBL/GenBank/DDBJ databases">
        <authorList>
            <person name="Dougan E. K."/>
            <person name="Rhodes N."/>
            <person name="Thang M."/>
            <person name="Chan C."/>
        </authorList>
    </citation>
    <scope>NUCLEOTIDE SEQUENCE</scope>
</reference>
<dbReference type="Proteomes" id="UP000604046">
    <property type="component" value="Unassembled WGS sequence"/>
</dbReference>
<feature type="region of interest" description="Disordered" evidence="1">
    <location>
        <begin position="1"/>
        <end position="32"/>
    </location>
</feature>
<protein>
    <submittedName>
        <fullName evidence="2">Uncharacterized protein</fullName>
    </submittedName>
</protein>
<dbReference type="EMBL" id="CAJNDS010000373">
    <property type="protein sequence ID" value="CAE7198807.1"/>
    <property type="molecule type" value="Genomic_DNA"/>
</dbReference>
<dbReference type="AlphaFoldDB" id="A0A812J7V0"/>
<evidence type="ECO:0000313" key="2">
    <source>
        <dbReference type="EMBL" id="CAE7198807.1"/>
    </source>
</evidence>